<protein>
    <recommendedName>
        <fullName evidence="6">CNH domain-containing protein</fullName>
    </recommendedName>
</protein>
<evidence type="ECO:0000256" key="3">
    <source>
        <dbReference type="ARBA" id="ARBA00038201"/>
    </source>
</evidence>
<accession>A0A9Q3GIS3</accession>
<feature type="region of interest" description="Disordered" evidence="5">
    <location>
        <begin position="473"/>
        <end position="495"/>
    </location>
</feature>
<dbReference type="GO" id="GO:0034058">
    <property type="term" value="P:endosomal vesicle fusion"/>
    <property type="evidence" value="ECO:0007669"/>
    <property type="project" value="TreeGrafter"/>
</dbReference>
<dbReference type="GO" id="GO:0006886">
    <property type="term" value="P:intracellular protein transport"/>
    <property type="evidence" value="ECO:0007669"/>
    <property type="project" value="UniProtKB-UniRule"/>
</dbReference>
<dbReference type="InterPro" id="IPR019452">
    <property type="entry name" value="VPS39/TGF_beta_rcpt-assoc_1"/>
</dbReference>
<dbReference type="Proteomes" id="UP000765509">
    <property type="component" value="Unassembled WGS sequence"/>
</dbReference>
<dbReference type="OrthoDB" id="5325112at2759"/>
<dbReference type="InterPro" id="IPR019453">
    <property type="entry name" value="VPS39/TGFA1_Znf"/>
</dbReference>
<dbReference type="InterPro" id="IPR000547">
    <property type="entry name" value="Clathrin_H-chain/VPS_repeat"/>
</dbReference>
<dbReference type="PROSITE" id="PS50236">
    <property type="entry name" value="CHCR"/>
    <property type="match status" value="1"/>
</dbReference>
<feature type="region of interest" description="Disordered" evidence="5">
    <location>
        <begin position="659"/>
        <end position="691"/>
    </location>
</feature>
<comment type="similarity">
    <text evidence="3">Belongs to the VAM6/VPS39 family.</text>
</comment>
<evidence type="ECO:0000256" key="2">
    <source>
        <dbReference type="ARBA" id="ARBA00023136"/>
    </source>
</evidence>
<dbReference type="PROSITE" id="PS50219">
    <property type="entry name" value="CNH"/>
    <property type="match status" value="1"/>
</dbReference>
<organism evidence="7 8">
    <name type="scientific">Austropuccinia psidii MF-1</name>
    <dbReference type="NCBI Taxonomy" id="1389203"/>
    <lineage>
        <taxon>Eukaryota</taxon>
        <taxon>Fungi</taxon>
        <taxon>Dikarya</taxon>
        <taxon>Basidiomycota</taxon>
        <taxon>Pucciniomycotina</taxon>
        <taxon>Pucciniomycetes</taxon>
        <taxon>Pucciniales</taxon>
        <taxon>Sphaerophragmiaceae</taxon>
        <taxon>Austropuccinia</taxon>
    </lineage>
</organism>
<evidence type="ECO:0000256" key="5">
    <source>
        <dbReference type="SAM" id="MobiDB-lite"/>
    </source>
</evidence>
<keyword evidence="2" id="KW-0472">Membrane</keyword>
<evidence type="ECO:0000256" key="1">
    <source>
        <dbReference type="ARBA" id="ARBA00004184"/>
    </source>
</evidence>
<dbReference type="PANTHER" id="PTHR12894">
    <property type="entry name" value="CNH DOMAIN CONTAINING"/>
    <property type="match status" value="1"/>
</dbReference>
<feature type="domain" description="CNH" evidence="6">
    <location>
        <begin position="14"/>
        <end position="481"/>
    </location>
</feature>
<dbReference type="InterPro" id="IPR032914">
    <property type="entry name" value="Vam6/VPS39/TRAP1"/>
</dbReference>
<evidence type="ECO:0000313" key="8">
    <source>
        <dbReference type="Proteomes" id="UP000765509"/>
    </source>
</evidence>
<feature type="region of interest" description="Disordered" evidence="5">
    <location>
        <begin position="54"/>
        <end position="82"/>
    </location>
</feature>
<keyword evidence="8" id="KW-1185">Reference proteome</keyword>
<gene>
    <name evidence="7" type="ORF">O181_008701</name>
</gene>
<evidence type="ECO:0000256" key="4">
    <source>
        <dbReference type="PROSITE-ProRule" id="PRU01006"/>
    </source>
</evidence>
<dbReference type="GO" id="GO:0012505">
    <property type="term" value="C:endomembrane system"/>
    <property type="evidence" value="ECO:0007669"/>
    <property type="project" value="UniProtKB-SubCell"/>
</dbReference>
<comment type="caution">
    <text evidence="7">The sequence shown here is derived from an EMBL/GenBank/DDBJ whole genome shotgun (WGS) entry which is preliminary data.</text>
</comment>
<dbReference type="EMBL" id="AVOT02002040">
    <property type="protein sequence ID" value="MBW0468986.1"/>
    <property type="molecule type" value="Genomic_DNA"/>
</dbReference>
<proteinExistence type="inferred from homology"/>
<sequence>MKHEPFQIKPIKSDLKFNSSPSSLFIYLDQIYLGFSDGSLSIYSILDDIKSNQTKSQSQSQSDQIDPITPSSSSDHQNLSGSKTLDSIHSDLSLSLSKTIVNFSSSKTASSNSPSSIDGLSVIKEINSLVTLSAGNISLYDLNTLELQSSCEKWTKFQASTFTLETSILRQDNQGIILDIDLINPQNSSLSLSFDSQSNQLAIPNLKSNINSKSSNQVNLTSCPSDNNPKQSDDVPVLITLLAVPCKRRLILFGWKDGEWLSPNEISLPHQARSLAFMTPLKLILGYSTGGYATVAITLTSSNAQTFINYQLSEPFSSPISSNLINRISDNHNNTINSSTISSHSTSLVSGLSNLTFRKSGLVSLALSGSSKLSKNPVIKVGPPTNEVIGIKDQIVTFFNHNGNYSRTHPNPNSPIGIPSTIIYDTQPSETIVQSPYLLSLFPATTSATSHLIIHSIPTLSFIQSIQFQPFAPSQPETKKNTVVSPSKPLAESSSNSKFSSRRLLTSSSNAFGLTFLVLSEWNSSGNVMQHQLECLQMKPWDNQIDQLIEKGEYVEALALIESLDKRNLPNKAILSKRLNGLCAVVNFCNNKFDLAIDTFISLAINPAKVIALYPHQISGKLFKPREQWEELFGGRSTESYLKMSLDVGIIMTSVTHDSNRPASELGSKPSSLTHIKPSIDPNGSLLDDDRGSIRSGQSTGFLPVKVKPSEISIQKPKTEVISQDSQYFFSINVLIRYLTDRRQNVNKAFAQHKETENLSSRLAANEMLTNLKFGALWPSEKLLDFDDQPITEIKNVENLVQVAKIIDTALFKCYLAIKPTMLGPLCRLPNWCEVEEVESLLMNAKKYHELLDLYHGKNQHDKALKLLKKMGESEDEAEDQISPTIRYLQKLGPLHLDLILNTSQWVFSRCSNSMAMIQASLEIFVADMSTVESLPRLSVMSFLEKENPLACRLYLEHLINDMKEKTVTFHEKLIHLYIIEFKRLRTLGSLDEANEIYQRLLNHLTESDFYSSNWVLGRLPQDDMFEARALTLGNMGQHDAALSIYVHRLGNLVTAEEYCKRIYSKTLNTDGSIFVILLKIYLRPMPNMTMKGYHFITSTLTPLDGGGTTRGAQLSSSDLLDAALKLISDHGNKISNIAEVLDLLPSLISLEKLQVFVLKSFRRLKATRKELMILKECSQSRLDEVELGLKVMEDRAVKIDDKRLCVSCGKRLGNSVIAVHPPYGEVTHYQCRERFSKNQA</sequence>
<dbReference type="GO" id="GO:0000329">
    <property type="term" value="C:fungal-type vacuole membrane"/>
    <property type="evidence" value="ECO:0007669"/>
    <property type="project" value="TreeGrafter"/>
</dbReference>
<evidence type="ECO:0000313" key="7">
    <source>
        <dbReference type="EMBL" id="MBW0468986.1"/>
    </source>
</evidence>
<feature type="compositionally biased region" description="Polar residues" evidence="5">
    <location>
        <begin position="69"/>
        <end position="82"/>
    </location>
</feature>
<comment type="subcellular location">
    <subcellularLocation>
        <location evidence="1">Endomembrane system</location>
        <topology evidence="1">Peripheral membrane protein</topology>
    </subcellularLocation>
</comment>
<name>A0A9Q3GIS3_9BASI</name>
<dbReference type="PANTHER" id="PTHR12894:SF49">
    <property type="entry name" value="VAM6_VPS39-LIKE PROTEIN"/>
    <property type="match status" value="1"/>
</dbReference>
<dbReference type="InterPro" id="IPR001180">
    <property type="entry name" value="CNH_dom"/>
</dbReference>
<dbReference type="Pfam" id="PF10367">
    <property type="entry name" value="zf-Vps39_C"/>
    <property type="match status" value="1"/>
</dbReference>
<reference evidence="7" key="1">
    <citation type="submission" date="2021-03" db="EMBL/GenBank/DDBJ databases">
        <title>Draft genome sequence of rust myrtle Austropuccinia psidii MF-1, a brazilian biotype.</title>
        <authorList>
            <person name="Quecine M.C."/>
            <person name="Pachon D.M.R."/>
            <person name="Bonatelli M.L."/>
            <person name="Correr F.H."/>
            <person name="Franceschini L.M."/>
            <person name="Leite T.F."/>
            <person name="Margarido G.R.A."/>
            <person name="Almeida C.A."/>
            <person name="Ferrarezi J.A."/>
            <person name="Labate C.A."/>
        </authorList>
    </citation>
    <scope>NUCLEOTIDE SEQUENCE</scope>
    <source>
        <strain evidence="7">MF-1</strain>
    </source>
</reference>
<feature type="compositionally biased region" description="Low complexity" evidence="5">
    <location>
        <begin position="54"/>
        <end position="64"/>
    </location>
</feature>
<dbReference type="GO" id="GO:0006914">
    <property type="term" value="P:autophagy"/>
    <property type="evidence" value="ECO:0007669"/>
    <property type="project" value="TreeGrafter"/>
</dbReference>
<dbReference type="AlphaFoldDB" id="A0A9Q3GIS3"/>
<dbReference type="Pfam" id="PF10366">
    <property type="entry name" value="Vps39_1"/>
    <property type="match status" value="1"/>
</dbReference>
<evidence type="ECO:0000259" key="6">
    <source>
        <dbReference type="PROSITE" id="PS50219"/>
    </source>
</evidence>
<feature type="repeat" description="CHCR" evidence="4">
    <location>
        <begin position="928"/>
        <end position="1091"/>
    </location>
</feature>